<dbReference type="SUPFAM" id="SSF50685">
    <property type="entry name" value="Barwin-like endoglucanases"/>
    <property type="match status" value="1"/>
</dbReference>
<dbReference type="Gene3D" id="2.40.160.200">
    <property type="entry name" value="LURP1-related"/>
    <property type="match status" value="1"/>
</dbReference>
<dbReference type="PRINTS" id="PR01225">
    <property type="entry name" value="EXPANSNFAMLY"/>
</dbReference>
<protein>
    <recommendedName>
        <fullName evidence="4">Expansin</fullName>
    </recommendedName>
</protein>
<feature type="domain" description="Expansin-like EG45" evidence="5">
    <location>
        <begin position="200"/>
        <end position="307"/>
    </location>
</feature>
<dbReference type="InterPro" id="IPR007112">
    <property type="entry name" value="Expansin/allergen_DPBB_dom"/>
</dbReference>
<evidence type="ECO:0000256" key="2">
    <source>
        <dbReference type="ARBA" id="ARBA00022525"/>
    </source>
</evidence>
<evidence type="ECO:0000256" key="1">
    <source>
        <dbReference type="ARBA" id="ARBA00005437"/>
    </source>
</evidence>
<dbReference type="PROSITE" id="PS50842">
    <property type="entry name" value="EXPANSIN_EG45"/>
    <property type="match status" value="1"/>
</dbReference>
<dbReference type="InterPro" id="IPR007118">
    <property type="entry name" value="Expan_Lol_pI"/>
</dbReference>
<comment type="subcellular location">
    <subcellularLocation>
        <location evidence="4">Secreted</location>
        <location evidence="4">Cell wall</location>
    </subcellularLocation>
    <subcellularLocation>
        <location evidence="4">Membrane</location>
        <topology evidence="4">Peripheral membrane protein</topology>
    </subcellularLocation>
</comment>
<evidence type="ECO:0000259" key="5">
    <source>
        <dbReference type="PROSITE" id="PS50842"/>
    </source>
</evidence>
<evidence type="ECO:0000313" key="6">
    <source>
        <dbReference type="EMBL" id="KAG6497463.1"/>
    </source>
</evidence>
<dbReference type="InterPro" id="IPR002963">
    <property type="entry name" value="Expansin"/>
</dbReference>
<dbReference type="EMBL" id="JACMSC010000012">
    <property type="protein sequence ID" value="KAG6497463.1"/>
    <property type="molecule type" value="Genomic_DNA"/>
</dbReference>
<name>A0A8J5FYF6_ZINOF</name>
<dbReference type="GO" id="GO:0009664">
    <property type="term" value="P:plant-type cell wall organization"/>
    <property type="evidence" value="ECO:0007669"/>
    <property type="project" value="InterPro"/>
</dbReference>
<dbReference type="GO" id="GO:0016020">
    <property type="term" value="C:membrane"/>
    <property type="evidence" value="ECO:0007669"/>
    <property type="project" value="UniProtKB-SubCell"/>
</dbReference>
<comment type="similarity">
    <text evidence="4">Belongs to the expansin family. Expansin A subfamily.</text>
</comment>
<keyword evidence="4" id="KW-0961">Cell wall biogenesis/degradation</keyword>
<accession>A0A8J5FYF6</accession>
<dbReference type="InterPro" id="IPR025659">
    <property type="entry name" value="Tubby-like_C"/>
</dbReference>
<evidence type="ECO:0000313" key="7">
    <source>
        <dbReference type="Proteomes" id="UP000734854"/>
    </source>
</evidence>
<reference evidence="6 7" key="1">
    <citation type="submission" date="2020-08" db="EMBL/GenBank/DDBJ databases">
        <title>Plant Genome Project.</title>
        <authorList>
            <person name="Zhang R.-G."/>
        </authorList>
    </citation>
    <scope>NUCLEOTIDE SEQUENCE [LARGE SCALE GENOMIC DNA]</scope>
    <source>
        <tissue evidence="6">Rhizome</tissue>
    </source>
</reference>
<keyword evidence="4" id="KW-0134">Cell wall</keyword>
<dbReference type="SUPFAM" id="SSF54518">
    <property type="entry name" value="Tubby C-terminal domain-like"/>
    <property type="match status" value="1"/>
</dbReference>
<comment type="similarity">
    <text evidence="1">Belongs to the LOR family.</text>
</comment>
<dbReference type="InterPro" id="IPR038595">
    <property type="entry name" value="LOR_sf"/>
</dbReference>
<dbReference type="PANTHER" id="PTHR31867">
    <property type="entry name" value="EXPANSIN-A15"/>
    <property type="match status" value="1"/>
</dbReference>
<keyword evidence="7" id="KW-1185">Reference proteome</keyword>
<dbReference type="PRINTS" id="PR01226">
    <property type="entry name" value="EXPANSIN"/>
</dbReference>
<dbReference type="InterPro" id="IPR009009">
    <property type="entry name" value="RlpA-like_DPBB"/>
</dbReference>
<dbReference type="InterPro" id="IPR036908">
    <property type="entry name" value="RlpA-like_sf"/>
</dbReference>
<dbReference type="SMART" id="SM00837">
    <property type="entry name" value="DPBB_1"/>
    <property type="match status" value="1"/>
</dbReference>
<proteinExistence type="inferred from homology"/>
<dbReference type="CDD" id="cd22274">
    <property type="entry name" value="DPBB_EXPA_N"/>
    <property type="match status" value="1"/>
</dbReference>
<sequence length="307" mass="34540">MIPDHPSVWTVWNKSSMGFQGTDGFSIYDRSGRLAFRVDNYSRRRKYLEGELLLMDGNGKPVITLRPQILSMHNTWRGFKNEDGTEETQAFSMRRQSILHGSEKAEVFMDNSTNHAPVPSFRTEGCFRARNCKILDSKGEEVALVSHKQVNNLVTLGDEVFSLVIQPCICAELVMAFLVILDRICWKKLFRAIPELYTKRGACGYGNLYVRGYGTNTAALSTVLFNDGLRCGACYELRCNDDPRWCLPGSIVVTATNFCPPNSALPSNDGGWCNPPRPHFDMSQPAFLHIAQYRAGIVPVAFRRQAK</sequence>
<dbReference type="Pfam" id="PF04525">
    <property type="entry name" value="LOR"/>
    <property type="match status" value="1"/>
</dbReference>
<dbReference type="Gene3D" id="2.40.40.10">
    <property type="entry name" value="RlpA-like domain"/>
    <property type="match status" value="1"/>
</dbReference>
<evidence type="ECO:0000256" key="4">
    <source>
        <dbReference type="RuleBase" id="RU365023"/>
    </source>
</evidence>
<keyword evidence="2 4" id="KW-0964">Secreted</keyword>
<dbReference type="Proteomes" id="UP000734854">
    <property type="component" value="Unassembled WGS sequence"/>
</dbReference>
<organism evidence="6 7">
    <name type="scientific">Zingiber officinale</name>
    <name type="common">Ginger</name>
    <name type="synonym">Amomum zingiber</name>
    <dbReference type="NCBI Taxonomy" id="94328"/>
    <lineage>
        <taxon>Eukaryota</taxon>
        <taxon>Viridiplantae</taxon>
        <taxon>Streptophyta</taxon>
        <taxon>Embryophyta</taxon>
        <taxon>Tracheophyta</taxon>
        <taxon>Spermatophyta</taxon>
        <taxon>Magnoliopsida</taxon>
        <taxon>Liliopsida</taxon>
        <taxon>Zingiberales</taxon>
        <taxon>Zingiberaceae</taxon>
        <taxon>Zingiber</taxon>
    </lineage>
</organism>
<keyword evidence="3" id="KW-0732">Signal</keyword>
<dbReference type="Pfam" id="PF03330">
    <property type="entry name" value="DPBB_1"/>
    <property type="match status" value="1"/>
</dbReference>
<dbReference type="AlphaFoldDB" id="A0A8J5FYF6"/>
<evidence type="ECO:0000256" key="3">
    <source>
        <dbReference type="ARBA" id="ARBA00022729"/>
    </source>
</evidence>
<dbReference type="GO" id="GO:0005576">
    <property type="term" value="C:extracellular region"/>
    <property type="evidence" value="ECO:0007669"/>
    <property type="project" value="InterPro"/>
</dbReference>
<comment type="function">
    <text evidence="4">Causes loosening and extension of plant cell walls by disrupting non-covalent bonding between cellulose microfibrils and matrix glucans. No enzymatic activity has been found.</text>
</comment>
<gene>
    <name evidence="6" type="ORF">ZIOFF_045363</name>
</gene>
<dbReference type="InterPro" id="IPR007612">
    <property type="entry name" value="LOR"/>
</dbReference>
<comment type="caution">
    <text evidence="6">The sequence shown here is derived from an EMBL/GenBank/DDBJ whole genome shotgun (WGS) entry which is preliminary data.</text>
</comment>